<reference evidence="1 2" key="1">
    <citation type="submission" date="2024-08" db="EMBL/GenBank/DDBJ databases">
        <title>Insights into the chromosomal genome structure of Flemingia macrophylla.</title>
        <authorList>
            <person name="Ding Y."/>
            <person name="Zhao Y."/>
            <person name="Bi W."/>
            <person name="Wu M."/>
            <person name="Zhao G."/>
            <person name="Gong Y."/>
            <person name="Li W."/>
            <person name="Zhang P."/>
        </authorList>
    </citation>
    <scope>NUCLEOTIDE SEQUENCE [LARGE SCALE GENOMIC DNA]</scope>
    <source>
        <strain evidence="1">DYQJB</strain>
        <tissue evidence="1">Leaf</tissue>
    </source>
</reference>
<comment type="caution">
    <text evidence="1">The sequence shown here is derived from an EMBL/GenBank/DDBJ whole genome shotgun (WGS) entry which is preliminary data.</text>
</comment>
<organism evidence="1 2">
    <name type="scientific">Flemingia macrophylla</name>
    <dbReference type="NCBI Taxonomy" id="520843"/>
    <lineage>
        <taxon>Eukaryota</taxon>
        <taxon>Viridiplantae</taxon>
        <taxon>Streptophyta</taxon>
        <taxon>Embryophyta</taxon>
        <taxon>Tracheophyta</taxon>
        <taxon>Spermatophyta</taxon>
        <taxon>Magnoliopsida</taxon>
        <taxon>eudicotyledons</taxon>
        <taxon>Gunneridae</taxon>
        <taxon>Pentapetalae</taxon>
        <taxon>rosids</taxon>
        <taxon>fabids</taxon>
        <taxon>Fabales</taxon>
        <taxon>Fabaceae</taxon>
        <taxon>Papilionoideae</taxon>
        <taxon>50 kb inversion clade</taxon>
        <taxon>NPAAA clade</taxon>
        <taxon>indigoferoid/millettioid clade</taxon>
        <taxon>Phaseoleae</taxon>
        <taxon>Flemingia</taxon>
    </lineage>
</organism>
<dbReference type="Proteomes" id="UP001603857">
    <property type="component" value="Unassembled WGS sequence"/>
</dbReference>
<evidence type="ECO:0000313" key="2">
    <source>
        <dbReference type="Proteomes" id="UP001603857"/>
    </source>
</evidence>
<accession>A0ABD1NJ79</accession>
<dbReference type="AlphaFoldDB" id="A0ABD1NJ79"/>
<evidence type="ECO:0000313" key="1">
    <source>
        <dbReference type="EMBL" id="KAL2348193.1"/>
    </source>
</evidence>
<dbReference type="EMBL" id="JBGMDY010000001">
    <property type="protein sequence ID" value="KAL2348193.1"/>
    <property type="molecule type" value="Genomic_DNA"/>
</dbReference>
<sequence>MRRREEEVGEDSLTLCPKSQSFVLETYAEVGHGRRRTPAHIRSPLARCPERAVSSQISAQRCPSYPSPRSPLCYHPLVLLCSLSHLLSQRLLCSLFSQNSLEGRKPYLLAETYM</sequence>
<protein>
    <submittedName>
        <fullName evidence="1">Uncharacterized protein</fullName>
    </submittedName>
</protein>
<proteinExistence type="predicted"/>
<gene>
    <name evidence="1" type="ORF">Fmac_002193</name>
</gene>
<name>A0ABD1NJ79_9FABA</name>
<keyword evidence="2" id="KW-1185">Reference proteome</keyword>